<dbReference type="PANTHER" id="PTHR34303:SF8">
    <property type="entry name" value="OS09G0372600 PROTEIN"/>
    <property type="match status" value="1"/>
</dbReference>
<proteinExistence type="predicted"/>
<evidence type="ECO:0000313" key="1">
    <source>
        <dbReference type="EnsemblPlants" id="EMT21560"/>
    </source>
</evidence>
<dbReference type="PANTHER" id="PTHR34303">
    <property type="entry name" value="OS01G0890400 PROTEIN-RELATED"/>
    <property type="match status" value="1"/>
</dbReference>
<organism evidence="1">
    <name type="scientific">Aegilops tauschii</name>
    <name type="common">Tausch's goatgrass</name>
    <name type="synonym">Aegilops squarrosa</name>
    <dbReference type="NCBI Taxonomy" id="37682"/>
    <lineage>
        <taxon>Eukaryota</taxon>
        <taxon>Viridiplantae</taxon>
        <taxon>Streptophyta</taxon>
        <taxon>Embryophyta</taxon>
        <taxon>Tracheophyta</taxon>
        <taxon>Spermatophyta</taxon>
        <taxon>Magnoliopsida</taxon>
        <taxon>Liliopsida</taxon>
        <taxon>Poales</taxon>
        <taxon>Poaceae</taxon>
        <taxon>BOP clade</taxon>
        <taxon>Pooideae</taxon>
        <taxon>Triticodae</taxon>
        <taxon>Triticeae</taxon>
        <taxon>Triticinae</taxon>
        <taxon>Aegilops</taxon>
    </lineage>
</organism>
<accession>M8B9Q8</accession>
<evidence type="ECO:0008006" key="2">
    <source>
        <dbReference type="Google" id="ProtNLM"/>
    </source>
</evidence>
<dbReference type="EnsemblPlants" id="EMT21560">
    <property type="protein sequence ID" value="EMT21560"/>
    <property type="gene ID" value="F775_42263"/>
</dbReference>
<reference evidence="1" key="1">
    <citation type="submission" date="2015-06" db="UniProtKB">
        <authorList>
            <consortium name="EnsemblPlants"/>
        </authorList>
    </citation>
    <scope>IDENTIFICATION</scope>
</reference>
<protein>
    <recommendedName>
        <fullName evidence="2">DUF4283 domain-containing protein</fullName>
    </recommendedName>
</protein>
<name>M8B9Q8_AEGTA</name>
<dbReference type="AlphaFoldDB" id="M8B9Q8"/>
<sequence length="142" mass="15281">MCGVAFRVGISHAMCGGAGSVPTFVTGSTAVSESSRSSGRSIAAESLRPDAVEVFMPEGDYTAALRLAVVTIEPPNTFHNDTAAVQAALLRDIGHILPETIPSSIGAMYFRFASPADHEEAMRHQPFMHEGARIDLHREEWQ</sequence>